<reference evidence="2" key="1">
    <citation type="submission" date="2021-01" db="EMBL/GenBank/DDBJ databases">
        <title>Whole genome shotgun sequence of Demequina activiva NBRC 110675.</title>
        <authorList>
            <person name="Komaki H."/>
            <person name="Tamura T."/>
        </authorList>
    </citation>
    <scope>NUCLEOTIDE SEQUENCE</scope>
    <source>
        <strain evidence="2">NBRC 110675</strain>
    </source>
</reference>
<name>A0A919UGV7_9MICO</name>
<proteinExistence type="predicted"/>
<dbReference type="EMBL" id="BONR01000004">
    <property type="protein sequence ID" value="GIG55242.1"/>
    <property type="molecule type" value="Genomic_DNA"/>
</dbReference>
<feature type="chain" id="PRO_5039621723" description="Lipoprotein" evidence="1">
    <location>
        <begin position="23"/>
        <end position="161"/>
    </location>
</feature>
<evidence type="ECO:0000313" key="3">
    <source>
        <dbReference type="Proteomes" id="UP000652354"/>
    </source>
</evidence>
<feature type="signal peptide" evidence="1">
    <location>
        <begin position="1"/>
        <end position="22"/>
    </location>
</feature>
<organism evidence="2 3">
    <name type="scientific">Demequina activiva</name>
    <dbReference type="NCBI Taxonomy" id="1582364"/>
    <lineage>
        <taxon>Bacteria</taxon>
        <taxon>Bacillati</taxon>
        <taxon>Actinomycetota</taxon>
        <taxon>Actinomycetes</taxon>
        <taxon>Micrococcales</taxon>
        <taxon>Demequinaceae</taxon>
        <taxon>Demequina</taxon>
    </lineage>
</organism>
<sequence>MAGRTSVVVAATLAALVAGCAAQEDGVASLTTDDLEIVVDGFGDQTTLMSGRLQVQSSGCVAVLIDGTARLPFWPSGTTEMNVSVDPDVYEVRLPGGTVLQADGSGGDHFTAQMTVHEDQEVPMATADGTDYEKIAIIASFCDLEGPAVLIPDAGTVTVAP</sequence>
<evidence type="ECO:0000313" key="2">
    <source>
        <dbReference type="EMBL" id="GIG55242.1"/>
    </source>
</evidence>
<evidence type="ECO:0000256" key="1">
    <source>
        <dbReference type="SAM" id="SignalP"/>
    </source>
</evidence>
<dbReference type="PROSITE" id="PS51257">
    <property type="entry name" value="PROKAR_LIPOPROTEIN"/>
    <property type="match status" value="1"/>
</dbReference>
<protein>
    <recommendedName>
        <fullName evidence="4">Lipoprotein</fullName>
    </recommendedName>
</protein>
<comment type="caution">
    <text evidence="2">The sequence shown here is derived from an EMBL/GenBank/DDBJ whole genome shotgun (WGS) entry which is preliminary data.</text>
</comment>
<evidence type="ECO:0008006" key="4">
    <source>
        <dbReference type="Google" id="ProtNLM"/>
    </source>
</evidence>
<dbReference type="Proteomes" id="UP000652354">
    <property type="component" value="Unassembled WGS sequence"/>
</dbReference>
<dbReference type="RefSeq" id="WP_203656537.1">
    <property type="nucleotide sequence ID" value="NZ_BONR01000004.1"/>
</dbReference>
<dbReference type="AlphaFoldDB" id="A0A919UGV7"/>
<keyword evidence="3" id="KW-1185">Reference proteome</keyword>
<accession>A0A919UGV7</accession>
<gene>
    <name evidence="2" type="ORF">Dac01nite_19940</name>
</gene>
<keyword evidence="1" id="KW-0732">Signal</keyword>